<proteinExistence type="predicted"/>
<dbReference type="InParanoid" id="A0A165EPB0"/>
<dbReference type="InterPro" id="IPR032675">
    <property type="entry name" value="LRR_dom_sf"/>
</dbReference>
<sequence length="368" mass="41104">MPAHPLQRLSLVNKHWSAVARKDLYARVFVHTEQTVRRLLRTVTEHGDLLDLIKSITVDYKYAQLPTQKKAMNKEKAARSRTSKLTWKLLLLLRPGRTVYLALDGESLRPYCDETPDDRMIPCLTGLRGLYFEDISSGIDYTPWIRAAAPTLLALSIPSQPIIVSRFNFDGLSFALKCLFIPAPGQGRNLISAAAFKALIKSSALEDLTINPMDNVPTSVVRAELIRAAPTLRRLQFAAPYGDIRTELVQALQAGLQLCTNLRILNLWLREDGITDAFASGIPPTVQHMIVCVESVPTFAAYSSVDATLGRVGRLILGLDLPRLETLKLSNIHLRVHPNVTLESLELPETKIHVSLGTEFPRNLPWLY</sequence>
<dbReference type="SUPFAM" id="SSF52047">
    <property type="entry name" value="RNI-like"/>
    <property type="match status" value="1"/>
</dbReference>
<evidence type="ECO:0000313" key="1">
    <source>
        <dbReference type="EMBL" id="KZV87398.1"/>
    </source>
</evidence>
<evidence type="ECO:0008006" key="3">
    <source>
        <dbReference type="Google" id="ProtNLM"/>
    </source>
</evidence>
<organism evidence="1 2">
    <name type="scientific">Exidia glandulosa HHB12029</name>
    <dbReference type="NCBI Taxonomy" id="1314781"/>
    <lineage>
        <taxon>Eukaryota</taxon>
        <taxon>Fungi</taxon>
        <taxon>Dikarya</taxon>
        <taxon>Basidiomycota</taxon>
        <taxon>Agaricomycotina</taxon>
        <taxon>Agaricomycetes</taxon>
        <taxon>Auriculariales</taxon>
        <taxon>Exidiaceae</taxon>
        <taxon>Exidia</taxon>
    </lineage>
</organism>
<dbReference type="AlphaFoldDB" id="A0A165EPB0"/>
<dbReference type="Gene3D" id="3.80.10.10">
    <property type="entry name" value="Ribonuclease Inhibitor"/>
    <property type="match status" value="1"/>
</dbReference>
<gene>
    <name evidence="1" type="ORF">EXIGLDRAFT_752266</name>
</gene>
<keyword evidence="2" id="KW-1185">Reference proteome</keyword>
<reference evidence="1 2" key="1">
    <citation type="journal article" date="2016" name="Mol. Biol. Evol.">
        <title>Comparative Genomics of Early-Diverging Mushroom-Forming Fungi Provides Insights into the Origins of Lignocellulose Decay Capabilities.</title>
        <authorList>
            <person name="Nagy L.G."/>
            <person name="Riley R."/>
            <person name="Tritt A."/>
            <person name="Adam C."/>
            <person name="Daum C."/>
            <person name="Floudas D."/>
            <person name="Sun H."/>
            <person name="Yadav J.S."/>
            <person name="Pangilinan J."/>
            <person name="Larsson K.H."/>
            <person name="Matsuura K."/>
            <person name="Barry K."/>
            <person name="Labutti K."/>
            <person name="Kuo R."/>
            <person name="Ohm R.A."/>
            <person name="Bhattacharya S.S."/>
            <person name="Shirouzu T."/>
            <person name="Yoshinaga Y."/>
            <person name="Martin F.M."/>
            <person name="Grigoriev I.V."/>
            <person name="Hibbett D.S."/>
        </authorList>
    </citation>
    <scope>NUCLEOTIDE SEQUENCE [LARGE SCALE GENOMIC DNA]</scope>
    <source>
        <strain evidence="1 2">HHB12029</strain>
    </source>
</reference>
<dbReference type="Proteomes" id="UP000077266">
    <property type="component" value="Unassembled WGS sequence"/>
</dbReference>
<name>A0A165EPB0_EXIGL</name>
<dbReference type="EMBL" id="KV426127">
    <property type="protein sequence ID" value="KZV87398.1"/>
    <property type="molecule type" value="Genomic_DNA"/>
</dbReference>
<evidence type="ECO:0000313" key="2">
    <source>
        <dbReference type="Proteomes" id="UP000077266"/>
    </source>
</evidence>
<dbReference type="OrthoDB" id="3315108at2759"/>
<accession>A0A165EPB0</accession>
<protein>
    <recommendedName>
        <fullName evidence="3">F-box domain-containing protein</fullName>
    </recommendedName>
</protein>